<gene>
    <name evidence="7" type="ORF">CLV91_0413</name>
</gene>
<dbReference type="GO" id="GO:0004553">
    <property type="term" value="F:hydrolase activity, hydrolyzing O-glycosyl compounds"/>
    <property type="evidence" value="ECO:0007669"/>
    <property type="project" value="InterPro"/>
</dbReference>
<dbReference type="GO" id="GO:0005975">
    <property type="term" value="P:carbohydrate metabolic process"/>
    <property type="evidence" value="ECO:0007669"/>
    <property type="project" value="InterPro"/>
</dbReference>
<dbReference type="Pfam" id="PF00703">
    <property type="entry name" value="Glyco_hydro_2"/>
    <property type="match status" value="1"/>
</dbReference>
<feature type="domain" description="Glycosyl hydrolases family 2 sugar binding" evidence="6">
    <location>
        <begin position="60"/>
        <end position="159"/>
    </location>
</feature>
<dbReference type="InterPro" id="IPR006104">
    <property type="entry name" value="Glyco_hydro_2_N"/>
</dbReference>
<keyword evidence="3" id="KW-0326">Glycosidase</keyword>
<keyword evidence="8" id="KW-1185">Reference proteome</keyword>
<proteinExistence type="inferred from homology"/>
<feature type="domain" description="Glycoside hydrolase family 2 catalytic" evidence="5">
    <location>
        <begin position="274"/>
        <end position="531"/>
    </location>
</feature>
<dbReference type="SUPFAM" id="SSF49303">
    <property type="entry name" value="beta-Galactosidase/glucuronidase domain"/>
    <property type="match status" value="1"/>
</dbReference>
<dbReference type="InterPro" id="IPR051913">
    <property type="entry name" value="GH2_Domain-Containing"/>
</dbReference>
<dbReference type="InterPro" id="IPR006102">
    <property type="entry name" value="Ig-like_GH2"/>
</dbReference>
<dbReference type="RefSeq" id="WP_121063463.1">
    <property type="nucleotide sequence ID" value="NZ_RBIQ01000007.1"/>
</dbReference>
<dbReference type="Gene3D" id="2.60.40.10">
    <property type="entry name" value="Immunoglobulins"/>
    <property type="match status" value="1"/>
</dbReference>
<name>A0A495EBS6_9FLAO</name>
<organism evidence="7 8">
    <name type="scientific">Maribacter vaceletii</name>
    <dbReference type="NCBI Taxonomy" id="1206816"/>
    <lineage>
        <taxon>Bacteria</taxon>
        <taxon>Pseudomonadati</taxon>
        <taxon>Bacteroidota</taxon>
        <taxon>Flavobacteriia</taxon>
        <taxon>Flavobacteriales</taxon>
        <taxon>Flavobacteriaceae</taxon>
        <taxon>Maribacter</taxon>
    </lineage>
</organism>
<dbReference type="Pfam" id="PF02837">
    <property type="entry name" value="Glyco_hydro_2_N"/>
    <property type="match status" value="1"/>
</dbReference>
<protein>
    <submittedName>
        <fullName evidence="7">Glycosyl hydrolase family 2</fullName>
    </submittedName>
</protein>
<comment type="similarity">
    <text evidence="1">Belongs to the glycosyl hydrolase 2 family.</text>
</comment>
<dbReference type="EMBL" id="RBIQ01000007">
    <property type="protein sequence ID" value="RKR14338.1"/>
    <property type="molecule type" value="Genomic_DNA"/>
</dbReference>
<evidence type="ECO:0000256" key="2">
    <source>
        <dbReference type="ARBA" id="ARBA00022801"/>
    </source>
</evidence>
<dbReference type="Gene3D" id="2.60.120.260">
    <property type="entry name" value="Galactose-binding domain-like"/>
    <property type="match status" value="1"/>
</dbReference>
<dbReference type="InterPro" id="IPR036156">
    <property type="entry name" value="Beta-gal/glucu_dom_sf"/>
</dbReference>
<dbReference type="InterPro" id="IPR017853">
    <property type="entry name" value="GH"/>
</dbReference>
<accession>A0A495EBS6</accession>
<evidence type="ECO:0000259" key="5">
    <source>
        <dbReference type="Pfam" id="PF02836"/>
    </source>
</evidence>
<dbReference type="AlphaFoldDB" id="A0A495EBS6"/>
<reference evidence="7 8" key="1">
    <citation type="submission" date="2018-10" db="EMBL/GenBank/DDBJ databases">
        <title>Genomic Encyclopedia of Archaeal and Bacterial Type Strains, Phase II (KMG-II): from individual species to whole genera.</title>
        <authorList>
            <person name="Goeker M."/>
        </authorList>
    </citation>
    <scope>NUCLEOTIDE SEQUENCE [LARGE SCALE GENOMIC DNA]</scope>
    <source>
        <strain evidence="7 8">DSM 25230</strain>
    </source>
</reference>
<evidence type="ECO:0000313" key="8">
    <source>
        <dbReference type="Proteomes" id="UP000269412"/>
    </source>
</evidence>
<keyword evidence="2 7" id="KW-0378">Hydrolase</keyword>
<dbReference type="SUPFAM" id="SSF51445">
    <property type="entry name" value="(Trans)glycosidases"/>
    <property type="match status" value="1"/>
</dbReference>
<dbReference type="OrthoDB" id="9801077at2"/>
<dbReference type="PANTHER" id="PTHR42732">
    <property type="entry name" value="BETA-GALACTOSIDASE"/>
    <property type="match status" value="1"/>
</dbReference>
<dbReference type="Gene3D" id="3.20.20.80">
    <property type="entry name" value="Glycosidases"/>
    <property type="match status" value="1"/>
</dbReference>
<feature type="domain" description="Glycoside hydrolase family 2 immunoglobulin-like beta-sandwich" evidence="4">
    <location>
        <begin position="163"/>
        <end position="271"/>
    </location>
</feature>
<dbReference type="Proteomes" id="UP000269412">
    <property type="component" value="Unassembled WGS sequence"/>
</dbReference>
<dbReference type="InterPro" id="IPR006101">
    <property type="entry name" value="Glyco_hydro_2"/>
</dbReference>
<comment type="caution">
    <text evidence="7">The sequence shown here is derived from an EMBL/GenBank/DDBJ whole genome shotgun (WGS) entry which is preliminary data.</text>
</comment>
<dbReference type="InterPro" id="IPR006103">
    <property type="entry name" value="Glyco_hydro_2_cat"/>
</dbReference>
<evidence type="ECO:0000313" key="7">
    <source>
        <dbReference type="EMBL" id="RKR14338.1"/>
    </source>
</evidence>
<evidence type="ECO:0000259" key="6">
    <source>
        <dbReference type="Pfam" id="PF02837"/>
    </source>
</evidence>
<evidence type="ECO:0000259" key="4">
    <source>
        <dbReference type="Pfam" id="PF00703"/>
    </source>
</evidence>
<evidence type="ECO:0000256" key="1">
    <source>
        <dbReference type="ARBA" id="ARBA00007401"/>
    </source>
</evidence>
<dbReference type="InterPro" id="IPR013783">
    <property type="entry name" value="Ig-like_fold"/>
</dbReference>
<dbReference type="Pfam" id="PF02836">
    <property type="entry name" value="Glyco_hydro_2_C"/>
    <property type="match status" value="1"/>
</dbReference>
<dbReference type="SUPFAM" id="SSF49785">
    <property type="entry name" value="Galactose-binding domain-like"/>
    <property type="match status" value="1"/>
</dbReference>
<dbReference type="InterPro" id="IPR008979">
    <property type="entry name" value="Galactose-bd-like_sf"/>
</dbReference>
<dbReference type="PANTHER" id="PTHR42732:SF1">
    <property type="entry name" value="BETA-MANNOSIDASE"/>
    <property type="match status" value="1"/>
</dbReference>
<dbReference type="PRINTS" id="PR00132">
    <property type="entry name" value="GLHYDRLASE2"/>
</dbReference>
<sequence length="836" mass="95455">MRIISIYIFLFTVLSVTGQKINNENHLLLNGNWSFADSTEYKNNRWNTLPVPASWNTFTEYADYIGDAWYKKTISIPKDWSNKRIYLKFDAVYDIADVWYNDTYLGQHTGGYTPFEFDITKHAKPGEKGELKVKANNEHVVGAWFQWGGINRDVHLFTKEEVRIIRQKIEPVLDVVTGTSQIKLIVTIENKSDSNKEIKINGILKELKDTGFVLTGWLKGKETTNFSEIITLNSKQTRPWHFDDPQLYNLKTVLSISEKPMDTIHNRFGIRKIDIKPDGFYLNGEKVRMMGYNRVHDHRAYGNTEPKHLVRSDIDMMKRSGANFSRLMHAPSSPELLDYADERGLLLWAEIPMWQTVYRTPMNSENDAKNAPKNFPGTTIREMMERDWNHPSIVGWSPGNELRGEASSYVTAMRPFVKEIDPTRFYANIHDQGFQKTSQGGFKGVESNSVDIIFMNKYRDDSTKIKAVLAQHKSIPNLPIFYSEYGETRSESLNHTQDYSALWERLGKEPYVIGGSHWTFNDYRSYWHKSNPASQNRDWGLVDVWRNPKTFYFQMSKMHWPVHAINATIKNKKATITLEPRSKEEIPSFTLRGYHWSYELQNDKGETIEGNIYDLDTIVPGDSAIIKDITFNSDSGKILVISLLSNNGYTVAENKFDTTTGKELPLPSYPKAKNPEVRKVLPLPNSFMVGVTSKEGDKGLEIKYGTSSGKYTKTISAPVMGAIRVRNLKNGKKYYAKIRRILAQDYSPWSSEFEITPDGGLLPEPPKILGVINGNKHKAVRLKVQEKTTGYELTLSNGNKMELSCVNPGLLIVPKNCISIAVINVNGISKSIKIVK</sequence>
<evidence type="ECO:0000256" key="3">
    <source>
        <dbReference type="ARBA" id="ARBA00023295"/>
    </source>
</evidence>